<comment type="caution">
    <text evidence="1">The sequence shown here is derived from an EMBL/GenBank/DDBJ whole genome shotgun (WGS) entry which is preliminary data.</text>
</comment>
<dbReference type="AlphaFoldDB" id="A0A392SYD4"/>
<keyword evidence="2" id="KW-1185">Reference proteome</keyword>
<accession>A0A392SYD4</accession>
<evidence type="ECO:0000313" key="1">
    <source>
        <dbReference type="EMBL" id="MCI53482.1"/>
    </source>
</evidence>
<organism evidence="1 2">
    <name type="scientific">Trifolium medium</name>
    <dbReference type="NCBI Taxonomy" id="97028"/>
    <lineage>
        <taxon>Eukaryota</taxon>
        <taxon>Viridiplantae</taxon>
        <taxon>Streptophyta</taxon>
        <taxon>Embryophyta</taxon>
        <taxon>Tracheophyta</taxon>
        <taxon>Spermatophyta</taxon>
        <taxon>Magnoliopsida</taxon>
        <taxon>eudicotyledons</taxon>
        <taxon>Gunneridae</taxon>
        <taxon>Pentapetalae</taxon>
        <taxon>rosids</taxon>
        <taxon>fabids</taxon>
        <taxon>Fabales</taxon>
        <taxon>Fabaceae</taxon>
        <taxon>Papilionoideae</taxon>
        <taxon>50 kb inversion clade</taxon>
        <taxon>NPAAA clade</taxon>
        <taxon>Hologalegina</taxon>
        <taxon>IRL clade</taxon>
        <taxon>Trifolieae</taxon>
        <taxon>Trifolium</taxon>
    </lineage>
</organism>
<evidence type="ECO:0000313" key="2">
    <source>
        <dbReference type="Proteomes" id="UP000265520"/>
    </source>
</evidence>
<reference evidence="1 2" key="1">
    <citation type="journal article" date="2018" name="Front. Plant Sci.">
        <title>Red Clover (Trifolium pratense) and Zigzag Clover (T. medium) - A Picture of Genomic Similarities and Differences.</title>
        <authorList>
            <person name="Dluhosova J."/>
            <person name="Istvanek J."/>
            <person name="Nedelnik J."/>
            <person name="Repkova J."/>
        </authorList>
    </citation>
    <scope>NUCLEOTIDE SEQUENCE [LARGE SCALE GENOMIC DNA]</scope>
    <source>
        <strain evidence="2">cv. 10/8</strain>
        <tissue evidence="1">Leaf</tissue>
    </source>
</reference>
<name>A0A392SYD4_9FABA</name>
<dbReference type="Proteomes" id="UP000265520">
    <property type="component" value="Unassembled WGS sequence"/>
</dbReference>
<protein>
    <submittedName>
        <fullName evidence="1">Uncharacterized protein</fullName>
    </submittedName>
</protein>
<dbReference type="EMBL" id="LXQA010463850">
    <property type="protein sequence ID" value="MCI53482.1"/>
    <property type="molecule type" value="Genomic_DNA"/>
</dbReference>
<proteinExistence type="predicted"/>
<sequence length="30" mass="3104">VVPSWGSWVVIPVVVGSRSNGGYSLAEIMG</sequence>
<feature type="non-terminal residue" evidence="1">
    <location>
        <position position="1"/>
    </location>
</feature>